<evidence type="ECO:0008006" key="4">
    <source>
        <dbReference type="Google" id="ProtNLM"/>
    </source>
</evidence>
<sequence>MPIDNSLKVKAGAISNRNVLTRAERLEKLKEADRWKEGDKVLGMPKVRVVKISMKKKKKVKTEEEGGAAGAKGAKGGKAAPKK</sequence>
<name>D2QYA9_PIRSD</name>
<dbReference type="InterPro" id="IPR026405">
    <property type="entry name" value="Chlam/Ver/Plancto_rRNA"/>
</dbReference>
<organism evidence="2 3">
    <name type="scientific">Pirellula staleyi (strain ATCC 27377 / DSM 6068 / ICPB 4128)</name>
    <name type="common">Pirella staleyi</name>
    <dbReference type="NCBI Taxonomy" id="530564"/>
    <lineage>
        <taxon>Bacteria</taxon>
        <taxon>Pseudomonadati</taxon>
        <taxon>Planctomycetota</taxon>
        <taxon>Planctomycetia</taxon>
        <taxon>Pirellulales</taxon>
        <taxon>Pirellulaceae</taxon>
        <taxon>Pirellula</taxon>
    </lineage>
</organism>
<dbReference type="HOGENOM" id="CLU_193777_0_0_0"/>
<dbReference type="OrthoDB" id="291303at2"/>
<evidence type="ECO:0000256" key="1">
    <source>
        <dbReference type="SAM" id="MobiDB-lite"/>
    </source>
</evidence>
<evidence type="ECO:0000313" key="2">
    <source>
        <dbReference type="EMBL" id="ADB16323.1"/>
    </source>
</evidence>
<proteinExistence type="predicted"/>
<dbReference type="KEGG" id="psl:Psta_1648"/>
<dbReference type="NCBIfam" id="TIGR04137">
    <property type="entry name" value="Chlam_Ver_rRNA"/>
    <property type="match status" value="1"/>
</dbReference>
<evidence type="ECO:0000313" key="3">
    <source>
        <dbReference type="Proteomes" id="UP000001887"/>
    </source>
</evidence>
<feature type="region of interest" description="Disordered" evidence="1">
    <location>
        <begin position="57"/>
        <end position="83"/>
    </location>
</feature>
<dbReference type="AlphaFoldDB" id="D2QYA9"/>
<keyword evidence="3" id="KW-1185">Reference proteome</keyword>
<dbReference type="eggNOG" id="ENOG5033D8Q">
    <property type="taxonomic scope" value="Bacteria"/>
</dbReference>
<reference evidence="2 3" key="1">
    <citation type="journal article" date="2009" name="Stand. Genomic Sci.">
        <title>Complete genome sequence of Pirellula staleyi type strain (ATCC 27377).</title>
        <authorList>
            <person name="Clum A."/>
            <person name="Tindall B.J."/>
            <person name="Sikorski J."/>
            <person name="Ivanova N."/>
            <person name="Mavrommatis K."/>
            <person name="Lucas S."/>
            <person name="Glavina del Rio T."/>
            <person name="Nolan M."/>
            <person name="Chen F."/>
            <person name="Tice H."/>
            <person name="Pitluck S."/>
            <person name="Cheng J.F."/>
            <person name="Chertkov O."/>
            <person name="Brettin T."/>
            <person name="Han C."/>
            <person name="Detter J.C."/>
            <person name="Kuske C."/>
            <person name="Bruce D."/>
            <person name="Goodwin L."/>
            <person name="Ovchinikova G."/>
            <person name="Pati A."/>
            <person name="Mikhailova N."/>
            <person name="Chen A."/>
            <person name="Palaniappan K."/>
            <person name="Land M."/>
            <person name="Hauser L."/>
            <person name="Chang Y.J."/>
            <person name="Jeffries C.D."/>
            <person name="Chain P."/>
            <person name="Rohde M."/>
            <person name="Goker M."/>
            <person name="Bristow J."/>
            <person name="Eisen J.A."/>
            <person name="Markowitz V."/>
            <person name="Hugenholtz P."/>
            <person name="Kyrpides N.C."/>
            <person name="Klenk H.P."/>
            <person name="Lapidus A."/>
        </authorList>
    </citation>
    <scope>NUCLEOTIDE SEQUENCE [LARGE SCALE GENOMIC DNA]</scope>
    <source>
        <strain evidence="3">ATCC 27377 / DSM 6068 / ICPB 4128</strain>
    </source>
</reference>
<protein>
    <recommendedName>
        <fullName evidence="4">Small basic protein</fullName>
    </recommendedName>
</protein>
<dbReference type="Proteomes" id="UP000001887">
    <property type="component" value="Chromosome"/>
</dbReference>
<feature type="compositionally biased region" description="Gly residues" evidence="1">
    <location>
        <begin position="67"/>
        <end position="76"/>
    </location>
</feature>
<accession>D2QYA9</accession>
<gene>
    <name evidence="2" type="ordered locus">Psta_1648</name>
</gene>
<dbReference type="EMBL" id="CP001848">
    <property type="protein sequence ID" value="ADB16323.1"/>
    <property type="molecule type" value="Genomic_DNA"/>
</dbReference>